<keyword evidence="4" id="KW-1133">Transmembrane helix</keyword>
<organism evidence="7 8">
    <name type="scientific">Actinia tenebrosa</name>
    <name type="common">Australian red waratah sea anemone</name>
    <dbReference type="NCBI Taxonomy" id="6105"/>
    <lineage>
        <taxon>Eukaryota</taxon>
        <taxon>Metazoa</taxon>
        <taxon>Cnidaria</taxon>
        <taxon>Anthozoa</taxon>
        <taxon>Hexacorallia</taxon>
        <taxon>Actiniaria</taxon>
        <taxon>Actiniidae</taxon>
        <taxon>Actinia</taxon>
    </lineage>
</organism>
<dbReference type="InterPro" id="IPR036179">
    <property type="entry name" value="Ig-like_dom_sf"/>
</dbReference>
<accession>A0A6P8IEU5</accession>
<dbReference type="SMART" id="SM00409">
    <property type="entry name" value="IG"/>
    <property type="match status" value="1"/>
</dbReference>
<dbReference type="Gene3D" id="2.60.40.10">
    <property type="entry name" value="Immunoglobulins"/>
    <property type="match status" value="1"/>
</dbReference>
<keyword evidence="4" id="KW-0812">Transmembrane</keyword>
<dbReference type="RefSeq" id="XP_031564765.1">
    <property type="nucleotide sequence ID" value="XM_031708905.1"/>
</dbReference>
<name>A0A6P8IEU5_ACTTE</name>
<proteinExistence type="predicted"/>
<keyword evidence="1" id="KW-0677">Repeat</keyword>
<dbReference type="InterPro" id="IPR003599">
    <property type="entry name" value="Ig_sub"/>
</dbReference>
<feature type="transmembrane region" description="Helical" evidence="4">
    <location>
        <begin position="392"/>
        <end position="416"/>
    </location>
</feature>
<dbReference type="SMART" id="SM00408">
    <property type="entry name" value="IGc2"/>
    <property type="match status" value="1"/>
</dbReference>
<dbReference type="Proteomes" id="UP000515163">
    <property type="component" value="Unplaced"/>
</dbReference>
<evidence type="ECO:0000256" key="3">
    <source>
        <dbReference type="SAM" id="MobiDB-lite"/>
    </source>
</evidence>
<dbReference type="InterPro" id="IPR007110">
    <property type="entry name" value="Ig-like_dom"/>
</dbReference>
<evidence type="ECO:0000256" key="2">
    <source>
        <dbReference type="ARBA" id="ARBA00023157"/>
    </source>
</evidence>
<dbReference type="PANTHER" id="PTHR44170:SF6">
    <property type="entry name" value="CONTACTIN"/>
    <property type="match status" value="1"/>
</dbReference>
<dbReference type="PANTHER" id="PTHR44170">
    <property type="entry name" value="PROTEIN SIDEKICK"/>
    <property type="match status" value="1"/>
</dbReference>
<feature type="region of interest" description="Disordered" evidence="3">
    <location>
        <begin position="355"/>
        <end position="385"/>
    </location>
</feature>
<dbReference type="SUPFAM" id="SSF48726">
    <property type="entry name" value="Immunoglobulin"/>
    <property type="match status" value="1"/>
</dbReference>
<evidence type="ECO:0000256" key="1">
    <source>
        <dbReference type="ARBA" id="ARBA00022737"/>
    </source>
</evidence>
<dbReference type="OrthoDB" id="5843397at2759"/>
<gene>
    <name evidence="8" type="primary">LOC116300127</name>
</gene>
<dbReference type="AlphaFoldDB" id="A0A6P8IEU5"/>
<dbReference type="PROSITE" id="PS50835">
    <property type="entry name" value="IG_LIKE"/>
    <property type="match status" value="1"/>
</dbReference>
<feature type="signal peptide" evidence="5">
    <location>
        <begin position="1"/>
        <end position="24"/>
    </location>
</feature>
<dbReference type="GO" id="GO:0016020">
    <property type="term" value="C:membrane"/>
    <property type="evidence" value="ECO:0007669"/>
    <property type="project" value="UniProtKB-SubCell"/>
</dbReference>
<dbReference type="InterPro" id="IPR003598">
    <property type="entry name" value="Ig_sub2"/>
</dbReference>
<reference evidence="8" key="1">
    <citation type="submission" date="2025-08" db="UniProtKB">
        <authorList>
            <consortium name="RefSeq"/>
        </authorList>
    </citation>
    <scope>IDENTIFICATION</scope>
</reference>
<feature type="domain" description="Ig-like" evidence="6">
    <location>
        <begin position="162"/>
        <end position="238"/>
    </location>
</feature>
<feature type="compositionally biased region" description="Low complexity" evidence="3">
    <location>
        <begin position="370"/>
        <end position="385"/>
    </location>
</feature>
<feature type="chain" id="PRO_5027761736" evidence="5">
    <location>
        <begin position="25"/>
        <end position="536"/>
    </location>
</feature>
<dbReference type="Pfam" id="PF13927">
    <property type="entry name" value="Ig_3"/>
    <property type="match status" value="1"/>
</dbReference>
<keyword evidence="4" id="KW-0472">Membrane</keyword>
<evidence type="ECO:0000256" key="4">
    <source>
        <dbReference type="SAM" id="Phobius"/>
    </source>
</evidence>
<dbReference type="InterPro" id="IPR013783">
    <property type="entry name" value="Ig-like_fold"/>
</dbReference>
<evidence type="ECO:0000256" key="5">
    <source>
        <dbReference type="SAM" id="SignalP"/>
    </source>
</evidence>
<evidence type="ECO:0000313" key="8">
    <source>
        <dbReference type="RefSeq" id="XP_031564765.1"/>
    </source>
</evidence>
<dbReference type="GeneID" id="116300127"/>
<sequence>MAVKSTSLLLVLVVIFTELPRSFSFSFTKKYDDPLVVYYRNRTNVKLRWEWTLGSGEIVAPIKIRRYRQGDSAKTEMIIGTYSASGNTHTDLTKYSLTVANQRNGYASFVIKDITNQGNNKDRSPIDVMKENEKYVYKIAVDEQTTGKEYSNEVELKVFKIPVITTYPRNQTVSEGTVTFQCAADGKPTPTITWEKIGSSQVFSQGSPLTITNFDTSKVGVYRCTAKSTGIAENASATAFVQFSTCGSGCDKEELAIEFTDLTYNYEYENPSYNKYKELKNKIETECLIAYALKGKTIHKCEVIRYRRGSVVAVVELGYPENTLDPKQPLLQAINDGNFAGYRVKTDFVSPTSITDLPSTHSSTHPPLKPLTHSPTPSHPSGSPESTATCSVAISFFVTIIVLLVFSNAVLGFLLWKKSSILKEVTKNRGRLAPNEHRPNTSTINDKILSLMVTRQPEVPSAPLYNDISNIGGNRASERQGQLYQTLDVNCQQPYQTYQTLDAACKNVNSPVETSVSDNYQALPDAMPPVIYGQLN</sequence>
<evidence type="ECO:0000259" key="6">
    <source>
        <dbReference type="PROSITE" id="PS50835"/>
    </source>
</evidence>
<dbReference type="InParanoid" id="A0A6P8IEU5"/>
<keyword evidence="2" id="KW-1015">Disulfide bond</keyword>
<keyword evidence="7" id="KW-1185">Reference proteome</keyword>
<dbReference type="GO" id="GO:0098609">
    <property type="term" value="P:cell-cell adhesion"/>
    <property type="evidence" value="ECO:0007669"/>
    <property type="project" value="TreeGrafter"/>
</dbReference>
<feature type="compositionally biased region" description="Polar residues" evidence="3">
    <location>
        <begin position="355"/>
        <end position="365"/>
    </location>
</feature>
<evidence type="ECO:0000313" key="7">
    <source>
        <dbReference type="Proteomes" id="UP000515163"/>
    </source>
</evidence>
<protein>
    <submittedName>
        <fullName evidence="8">Uncharacterized protein LOC116300127</fullName>
    </submittedName>
</protein>
<dbReference type="KEGG" id="aten:116300127"/>
<keyword evidence="5" id="KW-0732">Signal</keyword>